<dbReference type="EMBL" id="SRMA01026141">
    <property type="protein sequence ID" value="TRY87302.1"/>
    <property type="molecule type" value="Genomic_DNA"/>
</dbReference>
<dbReference type="CDD" id="cd03399">
    <property type="entry name" value="SPFH_flotillin"/>
    <property type="match status" value="1"/>
</dbReference>
<name>A0A553QBI9_9TELE</name>
<dbReference type="Pfam" id="PF15975">
    <property type="entry name" value="Flot"/>
    <property type="match status" value="1"/>
</dbReference>
<dbReference type="Proteomes" id="UP000316079">
    <property type="component" value="Unassembled WGS sequence"/>
</dbReference>
<dbReference type="PANTHER" id="PTHR13806:SF32">
    <property type="entry name" value="FLOTILLIN"/>
    <property type="match status" value="1"/>
</dbReference>
<evidence type="ECO:0000256" key="4">
    <source>
        <dbReference type="RuleBase" id="RU366054"/>
    </source>
</evidence>
<keyword evidence="3 4" id="KW-0472">Membrane</keyword>
<comment type="similarity">
    <text evidence="1 4">Belongs to the band 7/mec-2 family. Flotillin subfamily.</text>
</comment>
<dbReference type="GO" id="GO:1901890">
    <property type="term" value="P:positive regulation of cell junction assembly"/>
    <property type="evidence" value="ECO:0007669"/>
    <property type="project" value="TreeGrafter"/>
</dbReference>
<dbReference type="PANTHER" id="PTHR13806">
    <property type="entry name" value="FLOTILLIN-RELATED"/>
    <property type="match status" value="1"/>
</dbReference>
<sequence>MLIVSLSGCGRSPPLMIAGGRVFVLPCIQKIQRITLNTLTLNVKSDKVYTRHGVPISVTGIAQVKIQGQNKEMLAAACQMFMGKSEGEVSQIALETLEGHQRAIIAHLTVEEIYQDRKKFSEQVFKVASSDLVNMGIGVVSYTLKDVHDDQVQRDARIGEAQFKRDAVMKEAHAMQEKVSAQYKNEIEMAKAQRDYELKKAAYDVEVNTKKAESEMAYQLQVAKTKQRIEEEKMQVQVVERTQQITLQEQEITRREKELEAKVRKPAEAERYRIEKLAEAERLQLIMEAEAEAESIRMKGEAEAFALEAKGRAEAEQMAKKAEAFHEYKEGAMVDMLLEKLPLMAEEISKPLCAAQKVTMVSSGGSDVGAAKLTGEVLDIMTRLPSA</sequence>
<protein>
    <recommendedName>
        <fullName evidence="4">Flotillin</fullName>
    </recommendedName>
</protein>
<keyword evidence="7" id="KW-1185">Reference proteome</keyword>
<gene>
    <name evidence="6" type="ORF">DNTS_023136</name>
</gene>
<comment type="caution">
    <text evidence="6">The sequence shown here is derived from an EMBL/GenBank/DDBJ whole genome shotgun (WGS) entry which is preliminary data.</text>
</comment>
<comment type="subcellular location">
    <subcellularLocation>
        <location evidence="4">Membrane</location>
    </subcellularLocation>
    <subcellularLocation>
        <location evidence="4">Endosome</location>
    </subcellularLocation>
</comment>
<dbReference type="SMART" id="SM00244">
    <property type="entry name" value="PHB"/>
    <property type="match status" value="1"/>
</dbReference>
<organism evidence="6 7">
    <name type="scientific">Danionella cerebrum</name>
    <dbReference type="NCBI Taxonomy" id="2873325"/>
    <lineage>
        <taxon>Eukaryota</taxon>
        <taxon>Metazoa</taxon>
        <taxon>Chordata</taxon>
        <taxon>Craniata</taxon>
        <taxon>Vertebrata</taxon>
        <taxon>Euteleostomi</taxon>
        <taxon>Actinopterygii</taxon>
        <taxon>Neopterygii</taxon>
        <taxon>Teleostei</taxon>
        <taxon>Ostariophysi</taxon>
        <taxon>Cypriniformes</taxon>
        <taxon>Danionidae</taxon>
        <taxon>Danioninae</taxon>
        <taxon>Danionella</taxon>
    </lineage>
</organism>
<dbReference type="GO" id="GO:2000049">
    <property type="term" value="P:positive regulation of cell-cell adhesion mediated by cadherin"/>
    <property type="evidence" value="ECO:0007669"/>
    <property type="project" value="TreeGrafter"/>
</dbReference>
<evidence type="ECO:0000256" key="1">
    <source>
        <dbReference type="ARBA" id="ARBA00007161"/>
    </source>
</evidence>
<dbReference type="SUPFAM" id="SSF117892">
    <property type="entry name" value="Band 7/SPFH domain"/>
    <property type="match status" value="1"/>
</dbReference>
<reference evidence="6 7" key="1">
    <citation type="journal article" date="2019" name="Sci. Data">
        <title>Hybrid genome assembly and annotation of Danionella translucida.</title>
        <authorList>
            <person name="Kadobianskyi M."/>
            <person name="Schulze L."/>
            <person name="Schuelke M."/>
            <person name="Judkewitz B."/>
        </authorList>
    </citation>
    <scope>NUCLEOTIDE SEQUENCE [LARGE SCALE GENOMIC DNA]</scope>
    <source>
        <strain evidence="6 7">Bolton</strain>
    </source>
</reference>
<evidence type="ECO:0000256" key="3">
    <source>
        <dbReference type="ARBA" id="ARBA00023136"/>
    </source>
</evidence>
<dbReference type="Gene3D" id="3.30.479.30">
    <property type="entry name" value="Band 7 domain"/>
    <property type="match status" value="1"/>
</dbReference>
<dbReference type="GO" id="GO:0072659">
    <property type="term" value="P:protein localization to plasma membrane"/>
    <property type="evidence" value="ECO:0007669"/>
    <property type="project" value="TreeGrafter"/>
</dbReference>
<dbReference type="InterPro" id="IPR027705">
    <property type="entry name" value="Flotillin_fam"/>
</dbReference>
<dbReference type="InterPro" id="IPR036013">
    <property type="entry name" value="Band_7/SPFH_dom_sf"/>
</dbReference>
<evidence type="ECO:0000256" key="2">
    <source>
        <dbReference type="ARBA" id="ARBA00022753"/>
    </source>
</evidence>
<dbReference type="FunFam" id="3.30.479.30:FF:000003">
    <property type="entry name" value="Flotillin 2"/>
    <property type="match status" value="1"/>
</dbReference>
<proteinExistence type="inferred from homology"/>
<dbReference type="STRING" id="623744.A0A553QBI9"/>
<dbReference type="GO" id="GO:0045807">
    <property type="term" value="P:positive regulation of endocytosis"/>
    <property type="evidence" value="ECO:0007669"/>
    <property type="project" value="TreeGrafter"/>
</dbReference>
<comment type="subunit">
    <text evidence="4">Heterooligomeric complex.</text>
</comment>
<dbReference type="OrthoDB" id="6080404at2759"/>
<evidence type="ECO:0000313" key="6">
    <source>
        <dbReference type="EMBL" id="TRY87302.1"/>
    </source>
</evidence>
<dbReference type="GO" id="GO:0070528">
    <property type="term" value="P:protein kinase C signaling"/>
    <property type="evidence" value="ECO:0007669"/>
    <property type="project" value="TreeGrafter"/>
</dbReference>
<dbReference type="GO" id="GO:0005768">
    <property type="term" value="C:endosome"/>
    <property type="evidence" value="ECO:0007669"/>
    <property type="project" value="UniProtKB-SubCell"/>
</dbReference>
<accession>A0A553QBI9</accession>
<dbReference type="AlphaFoldDB" id="A0A553QBI9"/>
<evidence type="ECO:0000259" key="5">
    <source>
        <dbReference type="SMART" id="SM00244"/>
    </source>
</evidence>
<evidence type="ECO:0000313" key="7">
    <source>
        <dbReference type="Proteomes" id="UP000316079"/>
    </source>
</evidence>
<dbReference type="InterPro" id="IPR001107">
    <property type="entry name" value="Band_7"/>
</dbReference>
<dbReference type="GO" id="GO:0002090">
    <property type="term" value="P:regulation of receptor internalization"/>
    <property type="evidence" value="ECO:0007669"/>
    <property type="project" value="TreeGrafter"/>
</dbReference>
<keyword evidence="2" id="KW-0967">Endosome</keyword>
<feature type="domain" description="Band 7" evidence="5">
    <location>
        <begin position="77"/>
        <end position="246"/>
    </location>
</feature>
<dbReference type="Pfam" id="PF01145">
    <property type="entry name" value="Band_7"/>
    <property type="match status" value="1"/>
</dbReference>
<dbReference type="GO" id="GO:0016600">
    <property type="term" value="C:flotillin complex"/>
    <property type="evidence" value="ECO:0007669"/>
    <property type="project" value="TreeGrafter"/>
</dbReference>
<dbReference type="GO" id="GO:0002020">
    <property type="term" value="F:protease binding"/>
    <property type="evidence" value="ECO:0007669"/>
    <property type="project" value="TreeGrafter"/>
</dbReference>
<dbReference type="InterPro" id="IPR031905">
    <property type="entry name" value="Flotillin_C"/>
</dbReference>